<evidence type="ECO:0000313" key="13">
    <source>
        <dbReference type="EnsemblMetazoa" id="XP_016980551.1"/>
    </source>
</evidence>
<evidence type="ECO:0000313" key="15">
    <source>
        <dbReference type="RefSeq" id="XP_016980551.1"/>
    </source>
</evidence>
<reference evidence="15" key="2">
    <citation type="submission" date="2025-04" db="UniProtKB">
        <authorList>
            <consortium name="RefSeq"/>
        </authorList>
    </citation>
    <scope>IDENTIFICATION</scope>
</reference>
<dbReference type="InterPro" id="IPR050693">
    <property type="entry name" value="Hsp70_NEF-Inhibitors"/>
</dbReference>
<dbReference type="PANTHER" id="PTHR19316">
    <property type="entry name" value="PROTEIN FOLDING REGULATOR"/>
    <property type="match status" value="1"/>
</dbReference>
<gene>
    <name evidence="15" type="primary">LOC108045670</name>
    <name evidence="13" type="synonym">108045670</name>
</gene>
<dbReference type="AlphaFoldDB" id="A0A6P4F5E7"/>
<comment type="similarity">
    <text evidence="2">Belongs to the SIL1 family.</text>
</comment>
<evidence type="ECO:0000256" key="12">
    <source>
        <dbReference type="SAM" id="SignalP"/>
    </source>
</evidence>
<evidence type="ECO:0000256" key="8">
    <source>
        <dbReference type="ARBA" id="ARBA00023010"/>
    </source>
</evidence>
<evidence type="ECO:0000256" key="2">
    <source>
        <dbReference type="ARBA" id="ARBA00010588"/>
    </source>
</evidence>
<evidence type="ECO:0000256" key="4">
    <source>
        <dbReference type="ARBA" id="ARBA00022448"/>
    </source>
</evidence>
<feature type="coiled-coil region" evidence="10">
    <location>
        <begin position="107"/>
        <end position="134"/>
    </location>
</feature>
<keyword evidence="10" id="KW-0175">Coiled coil</keyword>
<dbReference type="CTD" id="64374"/>
<sequence>MRGKQIVILLASVLILGSLQTEVATESDNKTSDFVATKEWQVIAEGQAIPKGLHVRINLQTGLKEAKLLDEGERGTALQSQPDDQRDQDQNLEDNEPLALDYKPDIIEESLRRVKEQKKSYAELRKAYKEFQKNFRTDGELIVQLIDQYRNFSKTPLQSEMRSKLDCLDNLEYLLHQIDNALMFIDNGGLDDVLLPIVVNDTNTSLRVSAMRVLGSLASNNPKAQIKVFEKNFGSHLAQILTSSGNAGEISAALHAFGALLRKFPLAQQRVLSTSGTQALIKVLQSAEVELRSKAKVVTLISDLVLEKRSVLEASKDAPEAASTMAQYVLLEFEPWLQSQGYCSAVDSVVTKDFLHLLEQPEVVEQFATALETTEDLCIASWSQSSGLRHALLTIRNRYTNSKDEYRLEVSQLLAKLCERLFNKPKHTEL</sequence>
<evidence type="ECO:0000256" key="9">
    <source>
        <dbReference type="ARBA" id="ARBA00023180"/>
    </source>
</evidence>
<evidence type="ECO:0000256" key="10">
    <source>
        <dbReference type="SAM" id="Coils"/>
    </source>
</evidence>
<dbReference type="SUPFAM" id="SSF48371">
    <property type="entry name" value="ARM repeat"/>
    <property type="match status" value="1"/>
</dbReference>
<keyword evidence="4" id="KW-0813">Transport</keyword>
<evidence type="ECO:0000256" key="7">
    <source>
        <dbReference type="ARBA" id="ARBA00022927"/>
    </source>
</evidence>
<accession>A0A6P4F5E7</accession>
<keyword evidence="6" id="KW-0256">Endoplasmic reticulum</keyword>
<organism evidence="15">
    <name type="scientific">Drosophila rhopaloa</name>
    <name type="common">Fruit fly</name>
    <dbReference type="NCBI Taxonomy" id="1041015"/>
    <lineage>
        <taxon>Eukaryota</taxon>
        <taxon>Metazoa</taxon>
        <taxon>Ecdysozoa</taxon>
        <taxon>Arthropoda</taxon>
        <taxon>Hexapoda</taxon>
        <taxon>Insecta</taxon>
        <taxon>Pterygota</taxon>
        <taxon>Neoptera</taxon>
        <taxon>Endopterygota</taxon>
        <taxon>Diptera</taxon>
        <taxon>Brachycera</taxon>
        <taxon>Muscomorpha</taxon>
        <taxon>Ephydroidea</taxon>
        <taxon>Drosophilidae</taxon>
        <taxon>Drosophila</taxon>
        <taxon>Sophophora</taxon>
    </lineage>
</organism>
<reference evidence="13" key="3">
    <citation type="submission" date="2025-05" db="UniProtKB">
        <authorList>
            <consortium name="EnsemblMetazoa"/>
        </authorList>
    </citation>
    <scope>IDENTIFICATION</scope>
</reference>
<dbReference type="Gene3D" id="1.25.10.10">
    <property type="entry name" value="Leucine-rich Repeat Variant"/>
    <property type="match status" value="1"/>
</dbReference>
<comment type="subcellular location">
    <subcellularLocation>
        <location evidence="1">Endoplasmic reticulum lumen</location>
    </subcellularLocation>
</comment>
<dbReference type="Proteomes" id="UP001652680">
    <property type="component" value="Unassembled WGS sequence"/>
</dbReference>
<evidence type="ECO:0000256" key="3">
    <source>
        <dbReference type="ARBA" id="ARBA00015352"/>
    </source>
</evidence>
<dbReference type="OrthoDB" id="448649at2759"/>
<keyword evidence="7" id="KW-0653">Protein transport</keyword>
<dbReference type="GeneID" id="108045670"/>
<dbReference type="GO" id="GO:0005788">
    <property type="term" value="C:endoplasmic reticulum lumen"/>
    <property type="evidence" value="ECO:0007669"/>
    <property type="project" value="UniProtKB-SubCell"/>
</dbReference>
<protein>
    <recommendedName>
        <fullName evidence="3">Nucleotide exchange factor SIL1</fullName>
    </recommendedName>
</protein>
<dbReference type="GO" id="GO:0015031">
    <property type="term" value="P:protein transport"/>
    <property type="evidence" value="ECO:0007669"/>
    <property type="project" value="UniProtKB-KW"/>
</dbReference>
<proteinExistence type="inferred from homology"/>
<keyword evidence="8" id="KW-0811">Translocation</keyword>
<feature type="chain" id="PRO_5027975518" description="Nucleotide exchange factor SIL1" evidence="12">
    <location>
        <begin position="26"/>
        <end position="430"/>
    </location>
</feature>
<dbReference type="GO" id="GO:0000774">
    <property type="term" value="F:adenyl-nucleotide exchange factor activity"/>
    <property type="evidence" value="ECO:0007669"/>
    <property type="project" value="TreeGrafter"/>
</dbReference>
<evidence type="ECO:0000256" key="5">
    <source>
        <dbReference type="ARBA" id="ARBA00022729"/>
    </source>
</evidence>
<keyword evidence="9" id="KW-0325">Glycoprotein</keyword>
<evidence type="ECO:0000256" key="1">
    <source>
        <dbReference type="ARBA" id="ARBA00004319"/>
    </source>
</evidence>
<evidence type="ECO:0000313" key="14">
    <source>
        <dbReference type="Proteomes" id="UP001652680"/>
    </source>
</evidence>
<dbReference type="RefSeq" id="XP_016980551.1">
    <property type="nucleotide sequence ID" value="XM_017125062.1"/>
</dbReference>
<dbReference type="PANTHER" id="PTHR19316:SF35">
    <property type="entry name" value="NUCLEOTIDE EXCHANGE FACTOR SIL1"/>
    <property type="match status" value="1"/>
</dbReference>
<dbReference type="InterPro" id="IPR011989">
    <property type="entry name" value="ARM-like"/>
</dbReference>
<evidence type="ECO:0000256" key="11">
    <source>
        <dbReference type="SAM" id="MobiDB-lite"/>
    </source>
</evidence>
<reference evidence="14" key="1">
    <citation type="journal article" date="2021" name="Elife">
        <title>Highly contiguous assemblies of 101 drosophilid genomes.</title>
        <authorList>
            <person name="Kim B.Y."/>
            <person name="Wang J.R."/>
            <person name="Miller D.E."/>
            <person name="Barmina O."/>
            <person name="Delaney E."/>
            <person name="Thompson A."/>
            <person name="Comeault A.A."/>
            <person name="Peede D."/>
            <person name="D'Agostino E.R."/>
            <person name="Pelaez J."/>
            <person name="Aguilar J.M."/>
            <person name="Haji D."/>
            <person name="Matsunaga T."/>
            <person name="Armstrong E.E."/>
            <person name="Zych M."/>
            <person name="Ogawa Y."/>
            <person name="Stamenkovic-Radak M."/>
            <person name="Jelic M."/>
            <person name="Veselinovic M.S."/>
            <person name="Tanaskovic M."/>
            <person name="Eric P."/>
            <person name="Gao J.J."/>
            <person name="Katoh T.K."/>
            <person name="Toda M.J."/>
            <person name="Watabe H."/>
            <person name="Watada M."/>
            <person name="Davis J.S."/>
            <person name="Moyle L.C."/>
            <person name="Manoli G."/>
            <person name="Bertolini E."/>
            <person name="Kostal V."/>
            <person name="Hawley R.S."/>
            <person name="Takahashi A."/>
            <person name="Jones C.D."/>
            <person name="Price D.K."/>
            <person name="Whiteman N."/>
            <person name="Kopp A."/>
            <person name="Matute D.R."/>
            <person name="Petrov D.A."/>
        </authorList>
    </citation>
    <scope>NUCLEOTIDE SEQUENCE [LARGE SCALE GENOMIC DNA]</scope>
</reference>
<dbReference type="EnsemblMetazoa" id="XM_017125062.2">
    <property type="protein sequence ID" value="XP_016980551.1"/>
    <property type="gene ID" value="LOC108045670"/>
</dbReference>
<evidence type="ECO:0000256" key="6">
    <source>
        <dbReference type="ARBA" id="ARBA00022824"/>
    </source>
</evidence>
<dbReference type="InterPro" id="IPR016024">
    <property type="entry name" value="ARM-type_fold"/>
</dbReference>
<feature type="region of interest" description="Disordered" evidence="11">
    <location>
        <begin position="70"/>
        <end position="95"/>
    </location>
</feature>
<name>A0A6P4F5E7_DRORH</name>
<feature type="signal peptide" evidence="12">
    <location>
        <begin position="1"/>
        <end position="25"/>
    </location>
</feature>
<keyword evidence="5 12" id="KW-0732">Signal</keyword>
<keyword evidence="14" id="KW-1185">Reference proteome</keyword>